<reference evidence="1 2" key="1">
    <citation type="submission" date="2016-11" db="EMBL/GenBank/DDBJ databases">
        <authorList>
            <person name="Jaros S."/>
            <person name="Januszkiewicz K."/>
            <person name="Wedrychowicz H."/>
        </authorList>
    </citation>
    <scope>NUCLEOTIDE SEQUENCE [LARGE SCALE GENOMIC DNA]</scope>
    <source>
        <strain evidence="1 2">DSM 44523</strain>
    </source>
</reference>
<dbReference type="SUPFAM" id="SSF48452">
    <property type="entry name" value="TPR-like"/>
    <property type="match status" value="1"/>
</dbReference>
<accession>A0A1M5IHH9</accession>
<dbReference type="AlphaFoldDB" id="A0A1M5IHH9"/>
<evidence type="ECO:0000313" key="2">
    <source>
        <dbReference type="Proteomes" id="UP000184501"/>
    </source>
</evidence>
<organism evidence="1 2">
    <name type="scientific">Streptoalloteichus hindustanus</name>
    <dbReference type="NCBI Taxonomy" id="2017"/>
    <lineage>
        <taxon>Bacteria</taxon>
        <taxon>Bacillati</taxon>
        <taxon>Actinomycetota</taxon>
        <taxon>Actinomycetes</taxon>
        <taxon>Pseudonocardiales</taxon>
        <taxon>Pseudonocardiaceae</taxon>
        <taxon>Streptoalloteichus</taxon>
    </lineage>
</organism>
<dbReference type="STRING" id="2017.SAMN05444320_107288"/>
<dbReference type="RefSeq" id="WP_073486762.1">
    <property type="nucleotide sequence ID" value="NZ_FQVN01000007.1"/>
</dbReference>
<dbReference type="InterPro" id="IPR011990">
    <property type="entry name" value="TPR-like_helical_dom_sf"/>
</dbReference>
<evidence type="ECO:0008006" key="3">
    <source>
        <dbReference type="Google" id="ProtNLM"/>
    </source>
</evidence>
<protein>
    <recommendedName>
        <fullName evidence="3">Tetratricopeptide repeat-containing protein</fullName>
    </recommendedName>
</protein>
<keyword evidence="2" id="KW-1185">Reference proteome</keyword>
<sequence>MAVALGCFAQAGDSWGLAMALPMRALPRQYDGDLDGALADLTEAKRRARQFGSLSHSDGTHTDLRLVDLHVRLGQTERAAAITAVTRERTPRSTMPETVVLLDAREAGLRLRTGDLDRARELVEAAEAGLSDQLPFGNDHGQALVGAVRAELCLELGDGPAAEAALHRAHAAAVNSRDSPIAATVAVTVAGLAASHGQFLDAAVVLGAAARLRGAHDRSEPRVRALASRGRAALGDERFAEAYESGWQLAAPAALTRADPALLRPTAAGAAPPKPE</sequence>
<dbReference type="EMBL" id="FQVN01000007">
    <property type="protein sequence ID" value="SHG27772.1"/>
    <property type="molecule type" value="Genomic_DNA"/>
</dbReference>
<proteinExistence type="predicted"/>
<gene>
    <name evidence="1" type="ORF">SAMN05444320_107288</name>
</gene>
<dbReference type="Proteomes" id="UP000184501">
    <property type="component" value="Unassembled WGS sequence"/>
</dbReference>
<evidence type="ECO:0000313" key="1">
    <source>
        <dbReference type="EMBL" id="SHG27772.1"/>
    </source>
</evidence>
<name>A0A1M5IHH9_STRHI</name>